<dbReference type="PANTHER" id="PTHR43335">
    <property type="entry name" value="ABC TRANSPORTER, ATP-BINDING PROTEIN"/>
    <property type="match status" value="1"/>
</dbReference>
<evidence type="ECO:0000313" key="7">
    <source>
        <dbReference type="EMBL" id="PSK85728.1"/>
    </source>
</evidence>
<keyword evidence="4 7" id="KW-0067">ATP-binding</keyword>
<feature type="domain" description="ABC transporter" evidence="5">
    <location>
        <begin position="6"/>
        <end position="237"/>
    </location>
</feature>
<accession>A0A2P8CL76</accession>
<dbReference type="PANTHER" id="PTHR43335:SF4">
    <property type="entry name" value="ABC TRANSPORTER, ATP-BINDING PROTEIN"/>
    <property type="match status" value="1"/>
</dbReference>
<evidence type="ECO:0000313" key="8">
    <source>
        <dbReference type="Proteomes" id="UP000240621"/>
    </source>
</evidence>
<dbReference type="Pfam" id="PF00005">
    <property type="entry name" value="ABC_tran"/>
    <property type="match status" value="1"/>
</dbReference>
<gene>
    <name evidence="7" type="ORF">CLV93_101699</name>
    <name evidence="6" type="ORF">JCM18694_05930</name>
</gene>
<dbReference type="SUPFAM" id="SSF52540">
    <property type="entry name" value="P-loop containing nucleoside triphosphate hydrolases"/>
    <property type="match status" value="1"/>
</dbReference>
<reference evidence="6 9" key="2">
    <citation type="submission" date="2019-10" db="EMBL/GenBank/DDBJ databases">
        <title>Prolixibacter strains distinguished by the presence of nitrate reductase genes were adept at nitrate-dependent anaerobic corrosion of metallic iron and carbon steel.</title>
        <authorList>
            <person name="Iino T."/>
            <person name="Shono N."/>
            <person name="Ito K."/>
            <person name="Nakamura R."/>
            <person name="Sueoka K."/>
            <person name="Harayama S."/>
            <person name="Ohkuma M."/>
        </authorList>
    </citation>
    <scope>NUCLEOTIDE SEQUENCE [LARGE SCALE GENOMIC DNA]</scope>
    <source>
        <strain evidence="6 9">MIC1-1</strain>
    </source>
</reference>
<dbReference type="RefSeq" id="WP_106540742.1">
    <property type="nucleotide sequence ID" value="NZ_BLAU01000001.1"/>
</dbReference>
<dbReference type="CDD" id="cd03230">
    <property type="entry name" value="ABC_DR_subfamily_A"/>
    <property type="match status" value="1"/>
</dbReference>
<evidence type="ECO:0000313" key="9">
    <source>
        <dbReference type="Proteomes" id="UP000396862"/>
    </source>
</evidence>
<proteinExistence type="inferred from homology"/>
<evidence type="ECO:0000256" key="4">
    <source>
        <dbReference type="ARBA" id="ARBA00022840"/>
    </source>
</evidence>
<protein>
    <submittedName>
        <fullName evidence="7">ABC-2 type transport system ATP-binding protein</fullName>
    </submittedName>
</protein>
<keyword evidence="2" id="KW-0813">Transport</keyword>
<evidence type="ECO:0000259" key="5">
    <source>
        <dbReference type="PROSITE" id="PS50893"/>
    </source>
</evidence>
<comment type="caution">
    <text evidence="7">The sequence shown here is derived from an EMBL/GenBank/DDBJ whole genome shotgun (WGS) entry which is preliminary data.</text>
</comment>
<comment type="similarity">
    <text evidence="1">Belongs to the ABC transporter superfamily.</text>
</comment>
<dbReference type="Proteomes" id="UP000240621">
    <property type="component" value="Unassembled WGS sequence"/>
</dbReference>
<dbReference type="EMBL" id="PYGC01000001">
    <property type="protein sequence ID" value="PSK85728.1"/>
    <property type="molecule type" value="Genomic_DNA"/>
</dbReference>
<dbReference type="InterPro" id="IPR027417">
    <property type="entry name" value="P-loop_NTPase"/>
</dbReference>
<evidence type="ECO:0000256" key="1">
    <source>
        <dbReference type="ARBA" id="ARBA00005417"/>
    </source>
</evidence>
<dbReference type="Proteomes" id="UP000396862">
    <property type="component" value="Unassembled WGS sequence"/>
</dbReference>
<dbReference type="Gene3D" id="3.40.50.300">
    <property type="entry name" value="P-loop containing nucleotide triphosphate hydrolases"/>
    <property type="match status" value="1"/>
</dbReference>
<dbReference type="GO" id="GO:0016887">
    <property type="term" value="F:ATP hydrolysis activity"/>
    <property type="evidence" value="ECO:0007669"/>
    <property type="project" value="InterPro"/>
</dbReference>
<reference evidence="7 8" key="1">
    <citation type="submission" date="2018-03" db="EMBL/GenBank/DDBJ databases">
        <title>Genomic Encyclopedia of Archaeal and Bacterial Type Strains, Phase II (KMG-II): from individual species to whole genera.</title>
        <authorList>
            <person name="Goeker M."/>
        </authorList>
    </citation>
    <scope>NUCLEOTIDE SEQUENCE [LARGE SCALE GENOMIC DNA]</scope>
    <source>
        <strain evidence="7 8">DSM 27267</strain>
    </source>
</reference>
<dbReference type="OrthoDB" id="9801987at2"/>
<dbReference type="InterPro" id="IPR003439">
    <property type="entry name" value="ABC_transporter-like_ATP-bd"/>
</dbReference>
<dbReference type="EMBL" id="BLAU01000001">
    <property type="protein sequence ID" value="GET20347.1"/>
    <property type="molecule type" value="Genomic_DNA"/>
</dbReference>
<organism evidence="7 8">
    <name type="scientific">Prolixibacter denitrificans</name>
    <dbReference type="NCBI Taxonomy" id="1541063"/>
    <lineage>
        <taxon>Bacteria</taxon>
        <taxon>Pseudomonadati</taxon>
        <taxon>Bacteroidota</taxon>
        <taxon>Bacteroidia</taxon>
        <taxon>Marinilabiliales</taxon>
        <taxon>Prolixibacteraceae</taxon>
        <taxon>Prolixibacter</taxon>
    </lineage>
</organism>
<dbReference type="PROSITE" id="PS50893">
    <property type="entry name" value="ABC_TRANSPORTER_2"/>
    <property type="match status" value="1"/>
</dbReference>
<dbReference type="InterPro" id="IPR003593">
    <property type="entry name" value="AAA+_ATPase"/>
</dbReference>
<evidence type="ECO:0000256" key="2">
    <source>
        <dbReference type="ARBA" id="ARBA00022448"/>
    </source>
</evidence>
<dbReference type="SMART" id="SM00382">
    <property type="entry name" value="AAA"/>
    <property type="match status" value="1"/>
</dbReference>
<dbReference type="GO" id="GO:0005524">
    <property type="term" value="F:ATP binding"/>
    <property type="evidence" value="ECO:0007669"/>
    <property type="project" value="UniProtKB-KW"/>
</dbReference>
<sequence>MAENIIELVDLTKKYGSFTAVNRLNLSVKKGEVFGLLGPNGAGKSTTILMMLGLTEPFSGSVKVCGINSTENPIEVKRRVGYLPEDVGFYPDLTGMENLKYIARLNGIPEKDVEARARELLARVGLAEQAEKKTGKYSRGMRQRLGLAEVLIKTPEVIILDEPTSGIDPTGIREFLELIVQLSKEEGITVLFSSHNLHQVQQVCDRVGLFVSGKLIAEGNIESLSQKLFSTESFVVEAGVNSSGKENNGNGLEEILKDIDGVTSVSQKDHTFYVGCSRDATADIAREIVSSGSELAFLRKKEYGLDDIYNRYFEGGEVHE</sequence>
<dbReference type="AlphaFoldDB" id="A0A2P8CL76"/>
<evidence type="ECO:0000313" key="6">
    <source>
        <dbReference type="EMBL" id="GET20347.1"/>
    </source>
</evidence>
<keyword evidence="9" id="KW-1185">Reference proteome</keyword>
<keyword evidence="3" id="KW-0547">Nucleotide-binding</keyword>
<name>A0A2P8CL76_9BACT</name>
<evidence type="ECO:0000256" key="3">
    <source>
        <dbReference type="ARBA" id="ARBA00022741"/>
    </source>
</evidence>